<dbReference type="Proteomes" id="UP001596413">
    <property type="component" value="Unassembled WGS sequence"/>
</dbReference>
<organism evidence="2 3">
    <name type="scientific">Streptomyces polyrhachis</name>
    <dbReference type="NCBI Taxonomy" id="1282885"/>
    <lineage>
        <taxon>Bacteria</taxon>
        <taxon>Bacillati</taxon>
        <taxon>Actinomycetota</taxon>
        <taxon>Actinomycetes</taxon>
        <taxon>Kitasatosporales</taxon>
        <taxon>Streptomycetaceae</taxon>
        <taxon>Streptomyces</taxon>
    </lineage>
</organism>
<accession>A0ABW2GIB7</accession>
<gene>
    <name evidence="2" type="ORF">ACFQLX_19700</name>
</gene>
<protein>
    <submittedName>
        <fullName evidence="2">Uncharacterized protein</fullName>
    </submittedName>
</protein>
<comment type="caution">
    <text evidence="2">The sequence shown here is derived from an EMBL/GenBank/DDBJ whole genome shotgun (WGS) entry which is preliminary data.</text>
</comment>
<keyword evidence="3" id="KW-1185">Reference proteome</keyword>
<feature type="compositionally biased region" description="Gly residues" evidence="1">
    <location>
        <begin position="106"/>
        <end position="117"/>
    </location>
</feature>
<dbReference type="RefSeq" id="WP_386417002.1">
    <property type="nucleotide sequence ID" value="NZ_JBHSZO010000033.1"/>
</dbReference>
<evidence type="ECO:0000313" key="3">
    <source>
        <dbReference type="Proteomes" id="UP001596413"/>
    </source>
</evidence>
<evidence type="ECO:0000256" key="1">
    <source>
        <dbReference type="SAM" id="MobiDB-lite"/>
    </source>
</evidence>
<feature type="region of interest" description="Disordered" evidence="1">
    <location>
        <begin position="94"/>
        <end position="117"/>
    </location>
</feature>
<proteinExistence type="predicted"/>
<dbReference type="EMBL" id="JBHSZO010000033">
    <property type="protein sequence ID" value="MFC7220370.1"/>
    <property type="molecule type" value="Genomic_DNA"/>
</dbReference>
<name>A0ABW2GIB7_9ACTN</name>
<reference evidence="3" key="1">
    <citation type="journal article" date="2019" name="Int. J. Syst. Evol. Microbiol.">
        <title>The Global Catalogue of Microorganisms (GCM) 10K type strain sequencing project: providing services to taxonomists for standard genome sequencing and annotation.</title>
        <authorList>
            <consortium name="The Broad Institute Genomics Platform"/>
            <consortium name="The Broad Institute Genome Sequencing Center for Infectious Disease"/>
            <person name="Wu L."/>
            <person name="Ma J."/>
        </authorList>
    </citation>
    <scope>NUCLEOTIDE SEQUENCE [LARGE SCALE GENOMIC DNA]</scope>
    <source>
        <strain evidence="3">CGMCC 1.13681</strain>
    </source>
</reference>
<sequence length="117" mass="11981">MEERRFRGPRHGVLGVGAVEPGLLAGDDEVVGERVEPVGDGGPQAGRVRPPAPEREAVAVQAVGGLEQVGVLPRLLVVAPVVRGEGVVRDVVQGDGDRGLLNGPRRQGGGYLPGVAA</sequence>
<evidence type="ECO:0000313" key="2">
    <source>
        <dbReference type="EMBL" id="MFC7220370.1"/>
    </source>
</evidence>